<proteinExistence type="predicted"/>
<accession>A0A6M3M0Y7</accession>
<name>A0A6M3M0Y7_9ZZZZ</name>
<dbReference type="EMBL" id="MT143585">
    <property type="protein sequence ID" value="QJA98488.1"/>
    <property type="molecule type" value="Genomic_DNA"/>
</dbReference>
<organism evidence="2">
    <name type="scientific">viral metagenome</name>
    <dbReference type="NCBI Taxonomy" id="1070528"/>
    <lineage>
        <taxon>unclassified sequences</taxon>
        <taxon>metagenomes</taxon>
        <taxon>organismal metagenomes</taxon>
    </lineage>
</organism>
<evidence type="ECO:0000313" key="1">
    <source>
        <dbReference type="EMBL" id="QJA58782.1"/>
    </source>
</evidence>
<protein>
    <submittedName>
        <fullName evidence="2">Uncharacterized protein</fullName>
    </submittedName>
</protein>
<sequence>MASLVSAAVGALIEFDEVDVRMLDENTVEYKILTTGMMPEAIELKTLIWSYLSPPVKSCEVMDIEVVERGFITNRYLVTVRGEVKGLPMSRGKGPIRRWRRRIGRLIPEEPEG</sequence>
<reference evidence="2" key="1">
    <citation type="submission" date="2020-03" db="EMBL/GenBank/DDBJ databases">
        <title>The deep terrestrial virosphere.</title>
        <authorList>
            <person name="Holmfeldt K."/>
            <person name="Nilsson E."/>
            <person name="Simone D."/>
            <person name="Lopez-Fernandez M."/>
            <person name="Wu X."/>
            <person name="de Brujin I."/>
            <person name="Lundin D."/>
            <person name="Andersson A."/>
            <person name="Bertilsson S."/>
            <person name="Dopson M."/>
        </authorList>
    </citation>
    <scope>NUCLEOTIDE SEQUENCE</scope>
    <source>
        <strain evidence="2">MM171A01743</strain>
        <strain evidence="1">MM415B01406</strain>
    </source>
</reference>
<evidence type="ECO:0000313" key="2">
    <source>
        <dbReference type="EMBL" id="QJA98488.1"/>
    </source>
</evidence>
<gene>
    <name evidence="2" type="ORF">MM171A01743_0002</name>
    <name evidence="1" type="ORF">MM415B01406_0004</name>
</gene>
<dbReference type="AlphaFoldDB" id="A0A6M3M0Y7"/>
<dbReference type="EMBL" id="MT141339">
    <property type="protein sequence ID" value="QJA58782.1"/>
    <property type="molecule type" value="Genomic_DNA"/>
</dbReference>